<comment type="caution">
    <text evidence="1">The sequence shown here is derived from an EMBL/GenBank/DDBJ whole genome shotgun (WGS) entry which is preliminary data.</text>
</comment>
<protein>
    <submittedName>
        <fullName evidence="1">Alpha/beta hydrolase</fullName>
    </submittedName>
</protein>
<accession>A0ABW7A937</accession>
<dbReference type="Proteomes" id="UP001603978">
    <property type="component" value="Unassembled WGS sequence"/>
</dbReference>
<dbReference type="EMBL" id="JBICRM010000003">
    <property type="protein sequence ID" value="MFG1702788.1"/>
    <property type="molecule type" value="Genomic_DNA"/>
</dbReference>
<dbReference type="RefSeq" id="WP_393162868.1">
    <property type="nucleotide sequence ID" value="NZ_JBICRM010000003.1"/>
</dbReference>
<organism evidence="1 2">
    <name type="scientific">Nonomuraea marmarensis</name>
    <dbReference type="NCBI Taxonomy" id="3351344"/>
    <lineage>
        <taxon>Bacteria</taxon>
        <taxon>Bacillati</taxon>
        <taxon>Actinomycetota</taxon>
        <taxon>Actinomycetes</taxon>
        <taxon>Streptosporangiales</taxon>
        <taxon>Streptosporangiaceae</taxon>
        <taxon>Nonomuraea</taxon>
    </lineage>
</organism>
<dbReference type="PANTHER" id="PTHR48098">
    <property type="entry name" value="ENTEROCHELIN ESTERASE-RELATED"/>
    <property type="match status" value="1"/>
</dbReference>
<sequence>MLPWSAELAGRLDHNVIDSALLRGNPLGDPHERPLLVYVPPGYDDTPERRYPSIYVLLGYTGHVTMWLNRAPFRRPYPELADEVFAGGDVPPAIVVYVDAWTALGGSQYLDSPGTGRYHSYLRDEVVPWVDAHYRTIADRDHRAVTGKSSGGYGAMVTAMLAPDVFGALATHAGDALFEVSARVSFPGLARRLRDMYDGSYDKFLADFRGRLAGTKEGDLELLEMYAYAAAYSADDDGTVHLPFDDTGAVVPEVWQRWLARDPVVMAAEPRHAEALRSMRAIWVDAGNKDEYFLDFGAVAFHRALEAAGVPDERVYFQLFDAGHGAIEYRYPLALAWLAQRLD</sequence>
<name>A0ABW7A937_9ACTN</name>
<evidence type="ECO:0000313" key="1">
    <source>
        <dbReference type="EMBL" id="MFG1702788.1"/>
    </source>
</evidence>
<gene>
    <name evidence="1" type="ORF">ACFLIM_06320</name>
</gene>
<dbReference type="InterPro" id="IPR029058">
    <property type="entry name" value="AB_hydrolase_fold"/>
</dbReference>
<dbReference type="SUPFAM" id="SSF53474">
    <property type="entry name" value="alpha/beta-Hydrolases"/>
    <property type="match status" value="1"/>
</dbReference>
<dbReference type="InterPro" id="IPR050583">
    <property type="entry name" value="Mycobacterial_A85_antigen"/>
</dbReference>
<dbReference type="GO" id="GO:0016787">
    <property type="term" value="F:hydrolase activity"/>
    <property type="evidence" value="ECO:0007669"/>
    <property type="project" value="UniProtKB-KW"/>
</dbReference>
<proteinExistence type="predicted"/>
<dbReference type="InterPro" id="IPR000801">
    <property type="entry name" value="Esterase-like"/>
</dbReference>
<dbReference type="Gene3D" id="3.40.50.1820">
    <property type="entry name" value="alpha/beta hydrolase"/>
    <property type="match status" value="1"/>
</dbReference>
<evidence type="ECO:0000313" key="2">
    <source>
        <dbReference type="Proteomes" id="UP001603978"/>
    </source>
</evidence>
<reference evidence="1 2" key="1">
    <citation type="submission" date="2024-10" db="EMBL/GenBank/DDBJ databases">
        <authorList>
            <person name="Topkara A.R."/>
            <person name="Saygin H."/>
        </authorList>
    </citation>
    <scope>NUCLEOTIDE SEQUENCE [LARGE SCALE GENOMIC DNA]</scope>
    <source>
        <strain evidence="1 2">M3C6</strain>
    </source>
</reference>
<dbReference type="Pfam" id="PF00756">
    <property type="entry name" value="Esterase"/>
    <property type="match status" value="1"/>
</dbReference>
<keyword evidence="2" id="KW-1185">Reference proteome</keyword>
<keyword evidence="1" id="KW-0378">Hydrolase</keyword>